<dbReference type="Proteomes" id="UP001500454">
    <property type="component" value="Unassembled WGS sequence"/>
</dbReference>
<name>A0ABP8IWK7_9BACT</name>
<proteinExistence type="predicted"/>
<feature type="compositionally biased region" description="Polar residues" evidence="1">
    <location>
        <begin position="1"/>
        <end position="19"/>
    </location>
</feature>
<dbReference type="RefSeq" id="WP_345222306.1">
    <property type="nucleotide sequence ID" value="NZ_BAABHA010000002.1"/>
</dbReference>
<comment type="caution">
    <text evidence="2">The sequence shown here is derived from an EMBL/GenBank/DDBJ whole genome shotgun (WGS) entry which is preliminary data.</text>
</comment>
<accession>A0ABP8IWK7</accession>
<evidence type="ECO:0000313" key="3">
    <source>
        <dbReference type="Proteomes" id="UP001500454"/>
    </source>
</evidence>
<organism evidence="2 3">
    <name type="scientific">Hymenobacter koreensis</name>
    <dbReference type="NCBI Taxonomy" id="1084523"/>
    <lineage>
        <taxon>Bacteria</taxon>
        <taxon>Pseudomonadati</taxon>
        <taxon>Bacteroidota</taxon>
        <taxon>Cytophagia</taxon>
        <taxon>Cytophagales</taxon>
        <taxon>Hymenobacteraceae</taxon>
        <taxon>Hymenobacter</taxon>
    </lineage>
</organism>
<protein>
    <recommendedName>
        <fullName evidence="4">Zinc-finger domain-containing protein</fullName>
    </recommendedName>
</protein>
<dbReference type="EMBL" id="BAABHA010000002">
    <property type="protein sequence ID" value="GAA4377332.1"/>
    <property type="molecule type" value="Genomic_DNA"/>
</dbReference>
<feature type="region of interest" description="Disordered" evidence="1">
    <location>
        <begin position="1"/>
        <end position="20"/>
    </location>
</feature>
<evidence type="ECO:0000313" key="2">
    <source>
        <dbReference type="EMBL" id="GAA4377332.1"/>
    </source>
</evidence>
<gene>
    <name evidence="2" type="ORF">GCM10023186_12230</name>
</gene>
<evidence type="ECO:0000256" key="1">
    <source>
        <dbReference type="SAM" id="MobiDB-lite"/>
    </source>
</evidence>
<sequence>MAAKSTPNQPGASATTTAQGADCERVNTILDQIIVGQEPSVEDEHYFVNHAEDCSPCFDSIDKQRVFVDFVNQYVGRKGVPSELSSKIMARVQAEKV</sequence>
<keyword evidence="3" id="KW-1185">Reference proteome</keyword>
<evidence type="ECO:0008006" key="4">
    <source>
        <dbReference type="Google" id="ProtNLM"/>
    </source>
</evidence>
<reference evidence="3" key="1">
    <citation type="journal article" date="2019" name="Int. J. Syst. Evol. Microbiol.">
        <title>The Global Catalogue of Microorganisms (GCM) 10K type strain sequencing project: providing services to taxonomists for standard genome sequencing and annotation.</title>
        <authorList>
            <consortium name="The Broad Institute Genomics Platform"/>
            <consortium name="The Broad Institute Genome Sequencing Center for Infectious Disease"/>
            <person name="Wu L."/>
            <person name="Ma J."/>
        </authorList>
    </citation>
    <scope>NUCLEOTIDE SEQUENCE [LARGE SCALE GENOMIC DNA]</scope>
    <source>
        <strain evidence="3">JCM 17924</strain>
    </source>
</reference>